<protein>
    <submittedName>
        <fullName evidence="1">Uncharacterized protein</fullName>
    </submittedName>
</protein>
<dbReference type="AlphaFoldDB" id="A0A7S3FIM1"/>
<proteinExistence type="predicted"/>
<evidence type="ECO:0000313" key="1">
    <source>
        <dbReference type="EMBL" id="CAE0150150.1"/>
    </source>
</evidence>
<gene>
    <name evidence="1" type="ORF">HERI1096_LOCUS38278</name>
</gene>
<dbReference type="EMBL" id="HBHX01069309">
    <property type="protein sequence ID" value="CAE0150150.1"/>
    <property type="molecule type" value="Transcribed_RNA"/>
</dbReference>
<accession>A0A7S3FIM1</accession>
<reference evidence="1" key="1">
    <citation type="submission" date="2021-01" db="EMBL/GenBank/DDBJ databases">
        <authorList>
            <person name="Corre E."/>
            <person name="Pelletier E."/>
            <person name="Niang G."/>
            <person name="Scheremetjew M."/>
            <person name="Finn R."/>
            <person name="Kale V."/>
            <person name="Holt S."/>
            <person name="Cochrane G."/>
            <person name="Meng A."/>
            <person name="Brown T."/>
            <person name="Cohen L."/>
        </authorList>
    </citation>
    <scope>NUCLEOTIDE SEQUENCE</scope>
    <source>
        <strain evidence="1">CCMP281</strain>
    </source>
</reference>
<sequence length="117" mass="13001">MPFVEPSKDEVLAWSAKNYSKGARLASPYHYKDEFSFPPGMMMYKTKWNPPFPTTSNIYTKDGGSASPGYAGFRPGERVDAFIEGKIGTSPAHASYLAGTREKSMASRIAERRLARK</sequence>
<organism evidence="1">
    <name type="scientific">Haptolina ericina</name>
    <dbReference type="NCBI Taxonomy" id="156174"/>
    <lineage>
        <taxon>Eukaryota</taxon>
        <taxon>Haptista</taxon>
        <taxon>Haptophyta</taxon>
        <taxon>Prymnesiophyceae</taxon>
        <taxon>Prymnesiales</taxon>
        <taxon>Prymnesiaceae</taxon>
        <taxon>Haptolina</taxon>
    </lineage>
</organism>
<name>A0A7S3FIM1_9EUKA</name>